<keyword evidence="3" id="KW-1185">Reference proteome</keyword>
<dbReference type="Proteomes" id="UP000663870">
    <property type="component" value="Unassembled WGS sequence"/>
</dbReference>
<name>A0A816E6W7_9BILA</name>
<dbReference type="EMBL" id="CAJNOL010009264">
    <property type="protein sequence ID" value="CAF1642187.1"/>
    <property type="molecule type" value="Genomic_DNA"/>
</dbReference>
<dbReference type="AlphaFoldDB" id="A0A816E6W7"/>
<dbReference type="Gene3D" id="3.90.79.10">
    <property type="entry name" value="Nucleoside Triphosphate Pyrophosphohydrolase"/>
    <property type="match status" value="1"/>
</dbReference>
<comment type="caution">
    <text evidence="2">The sequence shown here is derived from an EMBL/GenBank/DDBJ whole genome shotgun (WGS) entry which is preliminary data.</text>
</comment>
<dbReference type="Proteomes" id="UP000663854">
    <property type="component" value="Unassembled WGS sequence"/>
</dbReference>
<dbReference type="EMBL" id="CAJNOH010007602">
    <property type="protein sequence ID" value="CAF1461675.1"/>
    <property type="molecule type" value="Genomic_DNA"/>
</dbReference>
<evidence type="ECO:0000313" key="2">
    <source>
        <dbReference type="EMBL" id="CAF1642187.1"/>
    </source>
</evidence>
<organism evidence="2 3">
    <name type="scientific">Rotaria sordida</name>
    <dbReference type="NCBI Taxonomy" id="392033"/>
    <lineage>
        <taxon>Eukaryota</taxon>
        <taxon>Metazoa</taxon>
        <taxon>Spiralia</taxon>
        <taxon>Gnathifera</taxon>
        <taxon>Rotifera</taxon>
        <taxon>Eurotatoria</taxon>
        <taxon>Bdelloidea</taxon>
        <taxon>Philodinida</taxon>
        <taxon>Philodinidae</taxon>
        <taxon>Rotaria</taxon>
    </lineage>
</organism>
<feature type="non-terminal residue" evidence="2">
    <location>
        <position position="1"/>
    </location>
</feature>
<evidence type="ECO:0000313" key="1">
    <source>
        <dbReference type="EMBL" id="CAF1461675.1"/>
    </source>
</evidence>
<accession>A0A816E6W7</accession>
<protein>
    <submittedName>
        <fullName evidence="2">Uncharacterized protein</fullName>
    </submittedName>
</protein>
<gene>
    <name evidence="2" type="ORF">JXQ802_LOCUS53361</name>
    <name evidence="1" type="ORF">PYM288_LOCUS36971</name>
</gene>
<evidence type="ECO:0000313" key="3">
    <source>
        <dbReference type="Proteomes" id="UP000663870"/>
    </source>
</evidence>
<proteinExistence type="predicted"/>
<sequence>ILIVHEKGSRMLTFPKDDVKKGESGWRCAVRNIREKLVIPSNVLPHSKPSTTLIENFKLKEYNGIITLFVVQVQSTAGYAISPKAKEEFKSLKWRTISDKNLLHSGRLHKLVRPFIR</sequence>
<reference evidence="2" key="1">
    <citation type="submission" date="2021-02" db="EMBL/GenBank/DDBJ databases">
        <authorList>
            <person name="Nowell W R."/>
        </authorList>
    </citation>
    <scope>NUCLEOTIDE SEQUENCE</scope>
</reference>